<accession>A0A4Q9UZC2</accession>
<dbReference type="RefSeq" id="WP_131281844.1">
    <property type="nucleotide sequence ID" value="NZ_JBHSLR010000002.1"/>
</dbReference>
<dbReference type="GO" id="GO:0003677">
    <property type="term" value="F:DNA binding"/>
    <property type="evidence" value="ECO:0007669"/>
    <property type="project" value="InterPro"/>
</dbReference>
<dbReference type="InterPro" id="IPR010712">
    <property type="entry name" value="Arsenical-R_ArsD"/>
</dbReference>
<comment type="caution">
    <text evidence="1">The sequence shown here is derived from an EMBL/GenBank/DDBJ whole genome shotgun (WGS) entry which is preliminary data.</text>
</comment>
<organism evidence="1 2">
    <name type="scientific">Arcanobacterium bovis</name>
    <dbReference type="NCBI Taxonomy" id="2529275"/>
    <lineage>
        <taxon>Bacteria</taxon>
        <taxon>Bacillati</taxon>
        <taxon>Actinomycetota</taxon>
        <taxon>Actinomycetes</taxon>
        <taxon>Actinomycetales</taxon>
        <taxon>Actinomycetaceae</taxon>
        <taxon>Arcanobacterium</taxon>
    </lineage>
</organism>
<protein>
    <submittedName>
        <fullName evidence="1">Arsenite efflux transporter metallochaperone ArsD</fullName>
    </submittedName>
</protein>
<gene>
    <name evidence="1" type="primary">arsD</name>
    <name evidence="1" type="ORF">EZJ44_07320</name>
</gene>
<dbReference type="Proteomes" id="UP000293036">
    <property type="component" value="Unassembled WGS sequence"/>
</dbReference>
<sequence>MAVIRIYEPALCCNTGVCGTDIDEALVTFTADVKALEAKGVDIARANLATDPMKFGEDPAVIAFMQSVGSEGLPLTLVDGVTVATGRYPSRAELCEWAGCADSAANSESPCCADTPSAQALPLIQPTSKAGDTCCGGESCCS</sequence>
<evidence type="ECO:0000313" key="2">
    <source>
        <dbReference type="Proteomes" id="UP000293036"/>
    </source>
</evidence>
<dbReference type="Pfam" id="PF06953">
    <property type="entry name" value="ArsD"/>
    <property type="match status" value="1"/>
</dbReference>
<dbReference type="OrthoDB" id="9801358at2"/>
<dbReference type="NCBIfam" id="NF033727">
    <property type="entry name" value="chaperon_ArsD"/>
    <property type="match status" value="1"/>
</dbReference>
<dbReference type="AlphaFoldDB" id="A0A4Q9UZC2"/>
<evidence type="ECO:0000313" key="1">
    <source>
        <dbReference type="EMBL" id="TBW21104.1"/>
    </source>
</evidence>
<dbReference type="GO" id="GO:0046685">
    <property type="term" value="P:response to arsenic-containing substance"/>
    <property type="evidence" value="ECO:0007669"/>
    <property type="project" value="InterPro"/>
</dbReference>
<dbReference type="GO" id="GO:0045892">
    <property type="term" value="P:negative regulation of DNA-templated transcription"/>
    <property type="evidence" value="ECO:0007669"/>
    <property type="project" value="InterPro"/>
</dbReference>
<keyword evidence="2" id="KW-1185">Reference proteome</keyword>
<dbReference type="EMBL" id="SJDT01000005">
    <property type="protein sequence ID" value="TBW21104.1"/>
    <property type="molecule type" value="Genomic_DNA"/>
</dbReference>
<reference evidence="1 2" key="1">
    <citation type="submission" date="2019-02" db="EMBL/GenBank/DDBJ databases">
        <title>Arcanobacterium bovis sp. nov., isolated from the milk of a cow with mastitis.</title>
        <authorList>
            <person name="Sammra O."/>
            <person name="Foster G."/>
            <person name="Hassan A."/>
            <person name="Alssahen M."/>
            <person name="Laemmler C."/>
            <person name="Borowiak M."/>
            <person name="Malorny B."/>
            <person name="Abdulmawjood A."/>
        </authorList>
    </citation>
    <scope>NUCLEOTIDE SEQUENCE [LARGE SCALE GENOMIC DNA]</scope>
    <source>
        <strain evidence="1 2">C605018/01/1</strain>
    </source>
</reference>
<dbReference type="Gene3D" id="3.40.30.10">
    <property type="entry name" value="Glutaredoxin"/>
    <property type="match status" value="1"/>
</dbReference>
<proteinExistence type="predicted"/>
<name>A0A4Q9UZC2_9ACTO</name>